<reference evidence="2 3" key="1">
    <citation type="journal article" date="2013" name="Genome Biol.">
        <title>The genome sequence of the most widely cultivated cacao type and its use to identify candidate genes regulating pod color.</title>
        <authorList>
            <person name="Motamayor J.C."/>
            <person name="Mockaitis K."/>
            <person name="Schmutz J."/>
            <person name="Haiminen N."/>
            <person name="Iii D.L."/>
            <person name="Cornejo O."/>
            <person name="Findley S.D."/>
            <person name="Zheng P."/>
            <person name="Utro F."/>
            <person name="Royaert S."/>
            <person name="Saski C."/>
            <person name="Jenkins J."/>
            <person name="Podicheti R."/>
            <person name="Zhao M."/>
            <person name="Scheffler B.E."/>
            <person name="Stack J.C."/>
            <person name="Feltus F.A."/>
            <person name="Mustiga G.M."/>
            <person name="Amores F."/>
            <person name="Phillips W."/>
            <person name="Marelli J.P."/>
            <person name="May G.D."/>
            <person name="Shapiro H."/>
            <person name="Ma J."/>
            <person name="Bustamante C.D."/>
            <person name="Schnell R.J."/>
            <person name="Main D."/>
            <person name="Gilbert D."/>
            <person name="Parida L."/>
            <person name="Kuhn D.N."/>
        </authorList>
    </citation>
    <scope>NUCLEOTIDE SEQUENCE [LARGE SCALE GENOMIC DNA]</scope>
    <source>
        <strain evidence="3">cv. Matina 1-6</strain>
    </source>
</reference>
<feature type="coiled-coil region" evidence="1">
    <location>
        <begin position="50"/>
        <end position="124"/>
    </location>
</feature>
<dbReference type="HOGENOM" id="CLU_1285282_0_0_1"/>
<evidence type="ECO:0000313" key="3">
    <source>
        <dbReference type="Proteomes" id="UP000026915"/>
    </source>
</evidence>
<dbReference type="Proteomes" id="UP000026915">
    <property type="component" value="Chromosome 10"/>
</dbReference>
<organism evidence="2 3">
    <name type="scientific">Theobroma cacao</name>
    <name type="common">Cacao</name>
    <name type="synonym">Cocoa</name>
    <dbReference type="NCBI Taxonomy" id="3641"/>
    <lineage>
        <taxon>Eukaryota</taxon>
        <taxon>Viridiplantae</taxon>
        <taxon>Streptophyta</taxon>
        <taxon>Embryophyta</taxon>
        <taxon>Tracheophyta</taxon>
        <taxon>Spermatophyta</taxon>
        <taxon>Magnoliopsida</taxon>
        <taxon>eudicotyledons</taxon>
        <taxon>Gunneridae</taxon>
        <taxon>Pentapetalae</taxon>
        <taxon>rosids</taxon>
        <taxon>malvids</taxon>
        <taxon>Malvales</taxon>
        <taxon>Malvaceae</taxon>
        <taxon>Byttnerioideae</taxon>
        <taxon>Theobroma</taxon>
    </lineage>
</organism>
<protein>
    <submittedName>
        <fullName evidence="2">Uncharacterized protein</fullName>
    </submittedName>
</protein>
<dbReference type="EMBL" id="CM001888">
    <property type="protein sequence ID" value="EOY19830.1"/>
    <property type="molecule type" value="Genomic_DNA"/>
</dbReference>
<dbReference type="Pfam" id="PF14223">
    <property type="entry name" value="Retrotran_gag_2"/>
    <property type="match status" value="2"/>
</dbReference>
<gene>
    <name evidence="2" type="ORF">TCM_045190</name>
</gene>
<proteinExistence type="predicted"/>
<keyword evidence="1" id="KW-0175">Coiled coil</keyword>
<name>A0A061FR91_THECC</name>
<dbReference type="InParanoid" id="A0A061FR91"/>
<sequence length="215" mass="25135">MPRNDVLRERKLEFVRLMDTRGSSLPAGKWAKNYWEIKLYRLKMKEDEDLNKHEKDFDQIIDKLRSLRVEIAEEEKTLIFLESLPDSFADAVKIVIHDTKKLTLAKAREQLKTIKVKLNLYRLEMKESEGLTKHEEDFDQIIEESKKLGVKMGEEQITLMFLASLPNSFADAVESVINAKEMLTLAQVRAKAGREWMKIKKELKREADNVKTRKG</sequence>
<keyword evidence="3" id="KW-1185">Reference proteome</keyword>
<evidence type="ECO:0000313" key="2">
    <source>
        <dbReference type="EMBL" id="EOY19830.1"/>
    </source>
</evidence>
<evidence type="ECO:0000256" key="1">
    <source>
        <dbReference type="SAM" id="Coils"/>
    </source>
</evidence>
<accession>A0A061FR91</accession>
<dbReference type="Gramene" id="EOY19830">
    <property type="protein sequence ID" value="EOY19830"/>
    <property type="gene ID" value="TCM_045190"/>
</dbReference>
<dbReference type="AlphaFoldDB" id="A0A061FR91"/>